<evidence type="ECO:0000256" key="4">
    <source>
        <dbReference type="SAM" id="MobiDB-lite"/>
    </source>
</evidence>
<reference evidence="5 6" key="1">
    <citation type="submission" date="2016-07" db="EMBL/GenBank/DDBJ databases">
        <title>Multiple horizontal gene transfer events from other fungi enriched the ability of initially mycotrophic Trichoderma (Ascomycota) to feed on dead plant biomass.</title>
        <authorList>
            <consortium name="DOE Joint Genome Institute"/>
            <person name="Aerts A."/>
            <person name="Atanasova L."/>
            <person name="Chenthamara K."/>
            <person name="Zhang J."/>
            <person name="Grujic M."/>
            <person name="Henrissat B."/>
            <person name="Kuo A."/>
            <person name="Salamov A."/>
            <person name="Lipzen A."/>
            <person name="Labutti K."/>
            <person name="Barry K."/>
            <person name="Miao Y."/>
            <person name="Rahimi M.J."/>
            <person name="Shen Q."/>
            <person name="Grigoriev I.V."/>
            <person name="Kubicek C.P."/>
            <person name="Druzhinina I.S."/>
        </authorList>
    </citation>
    <scope>NUCLEOTIDE SEQUENCE [LARGE SCALE GENOMIC DNA]</scope>
    <source>
        <strain evidence="5 6">CBS 433.97</strain>
    </source>
</reference>
<keyword evidence="3" id="KW-0238">DNA-binding</keyword>
<dbReference type="OrthoDB" id="5149150at2759"/>
<dbReference type="Proteomes" id="UP000240493">
    <property type="component" value="Unassembled WGS sequence"/>
</dbReference>
<dbReference type="PRINTS" id="PR00622">
    <property type="entry name" value="HISTONEH3"/>
</dbReference>
<dbReference type="GO" id="GO:0000786">
    <property type="term" value="C:nucleosome"/>
    <property type="evidence" value="ECO:0007669"/>
    <property type="project" value="UniProtKB-KW"/>
</dbReference>
<gene>
    <name evidence="5" type="ORF">M441DRAFT_85121</name>
</gene>
<evidence type="ECO:0000256" key="3">
    <source>
        <dbReference type="ARBA" id="ARBA00023269"/>
    </source>
</evidence>
<sequence>MARTKQTARKSTGGKAPRTSLAGSLPSSRKPPPKPEHNYLEEARQLAGWRQRATAIDPPNVSVNRDECLFDIWIDALRSTRILLLFCKPDICIHFSGRVYRLDKQDFDGFVALAHAALAECAKIGNLFNWSTATCQPHSRLRVVKGTYTTSAGHTYPEFAEAKYTSFHPCPPRQLMTQATNLESSEEDSSEEDRLPELHALSALLSLAYVGYSAEFNSEAQNGPISEIMRMFENSVLGCLVERLGGIEEANEEATIQEEVNAQIESELQQYLEDSQPSPD</sequence>
<evidence type="ECO:0000256" key="2">
    <source>
        <dbReference type="ARBA" id="ARBA00022454"/>
    </source>
</evidence>
<keyword evidence="3" id="KW-0544">Nucleosome core</keyword>
<comment type="subcellular location">
    <subcellularLocation>
        <location evidence="1">Chromosome</location>
    </subcellularLocation>
</comment>
<accession>A0A2T3YQ73</accession>
<protein>
    <submittedName>
        <fullName evidence="5">Uncharacterized protein</fullName>
    </submittedName>
</protein>
<proteinExistence type="predicted"/>
<dbReference type="AlphaFoldDB" id="A0A2T3YQ73"/>
<evidence type="ECO:0000313" key="5">
    <source>
        <dbReference type="EMBL" id="PTB34723.1"/>
    </source>
</evidence>
<dbReference type="GO" id="GO:0003677">
    <property type="term" value="F:DNA binding"/>
    <property type="evidence" value="ECO:0007669"/>
    <property type="project" value="InterPro"/>
</dbReference>
<dbReference type="InterPro" id="IPR000164">
    <property type="entry name" value="Histone_H3/CENP-A"/>
</dbReference>
<dbReference type="EMBL" id="KZ679316">
    <property type="protein sequence ID" value="PTB34723.1"/>
    <property type="molecule type" value="Genomic_DNA"/>
</dbReference>
<evidence type="ECO:0000313" key="6">
    <source>
        <dbReference type="Proteomes" id="UP000240493"/>
    </source>
</evidence>
<dbReference type="GO" id="GO:0030527">
    <property type="term" value="F:structural constituent of chromatin"/>
    <property type="evidence" value="ECO:0007669"/>
    <property type="project" value="InterPro"/>
</dbReference>
<keyword evidence="6" id="KW-1185">Reference proteome</keyword>
<evidence type="ECO:0000256" key="1">
    <source>
        <dbReference type="ARBA" id="ARBA00004286"/>
    </source>
</evidence>
<feature type="region of interest" description="Disordered" evidence="4">
    <location>
        <begin position="1"/>
        <end position="37"/>
    </location>
</feature>
<organism evidence="5 6">
    <name type="scientific">Trichoderma asperellum (strain ATCC 204424 / CBS 433.97 / NBRC 101777)</name>
    <dbReference type="NCBI Taxonomy" id="1042311"/>
    <lineage>
        <taxon>Eukaryota</taxon>
        <taxon>Fungi</taxon>
        <taxon>Dikarya</taxon>
        <taxon>Ascomycota</taxon>
        <taxon>Pezizomycotina</taxon>
        <taxon>Sordariomycetes</taxon>
        <taxon>Hypocreomycetidae</taxon>
        <taxon>Hypocreales</taxon>
        <taxon>Hypocreaceae</taxon>
        <taxon>Trichoderma</taxon>
    </lineage>
</organism>
<name>A0A2T3YQ73_TRIA4</name>
<keyword evidence="2" id="KW-0158">Chromosome</keyword>